<proteinExistence type="predicted"/>
<name>A0A0F3MJU7_9RICK</name>
<evidence type="ECO:0000313" key="1">
    <source>
        <dbReference type="EMBL" id="KJV55926.1"/>
    </source>
</evidence>
<dbReference type="EMBL" id="LANP01000015">
    <property type="protein sequence ID" value="KJV55926.1"/>
    <property type="molecule type" value="Genomic_DNA"/>
</dbReference>
<organism evidence="1 2">
    <name type="scientific">Orientia chuto str. Dubai</name>
    <dbReference type="NCBI Taxonomy" id="1359168"/>
    <lineage>
        <taxon>Bacteria</taxon>
        <taxon>Pseudomonadati</taxon>
        <taxon>Pseudomonadota</taxon>
        <taxon>Alphaproteobacteria</taxon>
        <taxon>Rickettsiales</taxon>
        <taxon>Rickettsiaceae</taxon>
        <taxon>Rickettsieae</taxon>
        <taxon>Orientia</taxon>
    </lineage>
</organism>
<sequence length="35" mass="4095">MAGDKIVFQIFKEQLLAIKYAKNIKSQQHLDNTFL</sequence>
<reference evidence="1 2" key="1">
    <citation type="submission" date="2015-02" db="EMBL/GenBank/DDBJ databases">
        <title>Genome Sequencing of Rickettsiales.</title>
        <authorList>
            <person name="Daugherty S.C."/>
            <person name="Su Q."/>
            <person name="Abolude K."/>
            <person name="Beier-Sexton M."/>
            <person name="Carlyon J.A."/>
            <person name="Carter R."/>
            <person name="Day N.P."/>
            <person name="Dumler S.J."/>
            <person name="Dyachenko V."/>
            <person name="Godinez A."/>
            <person name="Kurtti T.J."/>
            <person name="Lichay M."/>
            <person name="Mullins K.E."/>
            <person name="Ott S."/>
            <person name="Pappas-Brown V."/>
            <person name="Paris D.H."/>
            <person name="Patel P."/>
            <person name="Richards A.L."/>
            <person name="Sadzewicz L."/>
            <person name="Sears K."/>
            <person name="Seidman D."/>
            <person name="Sengamalay N."/>
            <person name="Stenos J."/>
            <person name="Tallon L.J."/>
            <person name="Vincent G."/>
            <person name="Fraser C.M."/>
            <person name="Munderloh U."/>
            <person name="Dunning-Hotopp J.C."/>
        </authorList>
    </citation>
    <scope>NUCLEOTIDE SEQUENCE [LARGE SCALE GENOMIC DNA]</scope>
    <source>
        <strain evidence="1 2">Fuller</strain>
    </source>
</reference>
<gene>
    <name evidence="1" type="ORF">OCHUTO_0672</name>
</gene>
<evidence type="ECO:0000313" key="2">
    <source>
        <dbReference type="Proteomes" id="UP000033616"/>
    </source>
</evidence>
<dbReference type="Proteomes" id="UP000033616">
    <property type="component" value="Unassembled WGS sequence"/>
</dbReference>
<comment type="caution">
    <text evidence="1">The sequence shown here is derived from an EMBL/GenBank/DDBJ whole genome shotgun (WGS) entry which is preliminary data.</text>
</comment>
<keyword evidence="2" id="KW-1185">Reference proteome</keyword>
<protein>
    <submittedName>
        <fullName evidence="1">Uncharacterized protein</fullName>
    </submittedName>
</protein>
<dbReference type="AlphaFoldDB" id="A0A0F3MJU7"/>
<accession>A0A0F3MJU7</accession>